<dbReference type="GO" id="GO:0043709">
    <property type="term" value="P:cell adhesion involved in single-species biofilm formation"/>
    <property type="evidence" value="ECO:0007669"/>
    <property type="project" value="TreeGrafter"/>
</dbReference>
<organism evidence="4 5">
    <name type="scientific">Acidovorax soli</name>
    <dbReference type="NCBI Taxonomy" id="592050"/>
    <lineage>
        <taxon>Bacteria</taxon>
        <taxon>Pseudomonadati</taxon>
        <taxon>Pseudomonadota</taxon>
        <taxon>Betaproteobacteria</taxon>
        <taxon>Burkholderiales</taxon>
        <taxon>Comamonadaceae</taxon>
        <taxon>Acidovorax</taxon>
    </lineage>
</organism>
<dbReference type="AlphaFoldDB" id="A0A7X0PBP5"/>
<dbReference type="RefSeq" id="WP_184856306.1">
    <property type="nucleotide sequence ID" value="NZ_JACHLK010000002.1"/>
</dbReference>
<dbReference type="PANTHER" id="PTHR45138:SF9">
    <property type="entry name" value="DIGUANYLATE CYCLASE DGCM-RELATED"/>
    <property type="match status" value="1"/>
</dbReference>
<dbReference type="EC" id="2.7.7.65" evidence="1"/>
<dbReference type="EMBL" id="JACHLK010000002">
    <property type="protein sequence ID" value="MBB6558896.1"/>
    <property type="molecule type" value="Genomic_DNA"/>
</dbReference>
<evidence type="ECO:0000313" key="4">
    <source>
        <dbReference type="EMBL" id="MBB6558896.1"/>
    </source>
</evidence>
<comment type="catalytic activity">
    <reaction evidence="2">
        <text>2 GTP = 3',3'-c-di-GMP + 2 diphosphate</text>
        <dbReference type="Rhea" id="RHEA:24898"/>
        <dbReference type="ChEBI" id="CHEBI:33019"/>
        <dbReference type="ChEBI" id="CHEBI:37565"/>
        <dbReference type="ChEBI" id="CHEBI:58805"/>
        <dbReference type="EC" id="2.7.7.65"/>
    </reaction>
</comment>
<accession>A0A7X0PBP5</accession>
<name>A0A7X0PBP5_9BURK</name>
<evidence type="ECO:0000256" key="2">
    <source>
        <dbReference type="ARBA" id="ARBA00034247"/>
    </source>
</evidence>
<dbReference type="GO" id="GO:0052621">
    <property type="term" value="F:diguanylate cyclase activity"/>
    <property type="evidence" value="ECO:0007669"/>
    <property type="project" value="UniProtKB-EC"/>
</dbReference>
<keyword evidence="4" id="KW-0808">Transferase</keyword>
<dbReference type="InterPro" id="IPR003018">
    <property type="entry name" value="GAF"/>
</dbReference>
<dbReference type="Proteomes" id="UP000575083">
    <property type="component" value="Unassembled WGS sequence"/>
</dbReference>
<dbReference type="PROSITE" id="PS50887">
    <property type="entry name" value="GGDEF"/>
    <property type="match status" value="1"/>
</dbReference>
<dbReference type="Gene3D" id="3.30.70.270">
    <property type="match status" value="1"/>
</dbReference>
<dbReference type="Pfam" id="PF00990">
    <property type="entry name" value="GGDEF"/>
    <property type="match status" value="1"/>
</dbReference>
<dbReference type="SMART" id="SM00065">
    <property type="entry name" value="GAF"/>
    <property type="match status" value="1"/>
</dbReference>
<dbReference type="InterPro" id="IPR029787">
    <property type="entry name" value="Nucleotide_cyclase"/>
</dbReference>
<dbReference type="InterPro" id="IPR043128">
    <property type="entry name" value="Rev_trsase/Diguanyl_cyclase"/>
</dbReference>
<evidence type="ECO:0000256" key="1">
    <source>
        <dbReference type="ARBA" id="ARBA00012528"/>
    </source>
</evidence>
<keyword evidence="5" id="KW-1185">Reference proteome</keyword>
<dbReference type="GO" id="GO:1902201">
    <property type="term" value="P:negative regulation of bacterial-type flagellum-dependent cell motility"/>
    <property type="evidence" value="ECO:0007669"/>
    <property type="project" value="TreeGrafter"/>
</dbReference>
<proteinExistence type="predicted"/>
<dbReference type="SUPFAM" id="SSF55781">
    <property type="entry name" value="GAF domain-like"/>
    <property type="match status" value="1"/>
</dbReference>
<protein>
    <recommendedName>
        <fullName evidence="1">diguanylate cyclase</fullName>
        <ecNumber evidence="1">2.7.7.65</ecNumber>
    </recommendedName>
</protein>
<feature type="domain" description="GGDEF" evidence="3">
    <location>
        <begin position="203"/>
        <end position="339"/>
    </location>
</feature>
<dbReference type="CDD" id="cd01949">
    <property type="entry name" value="GGDEF"/>
    <property type="match status" value="1"/>
</dbReference>
<dbReference type="InterPro" id="IPR000160">
    <property type="entry name" value="GGDEF_dom"/>
</dbReference>
<dbReference type="Pfam" id="PF01590">
    <property type="entry name" value="GAF"/>
    <property type="match status" value="1"/>
</dbReference>
<keyword evidence="4" id="KW-0548">Nucleotidyltransferase</keyword>
<reference evidence="4 5" key="1">
    <citation type="submission" date="2020-08" db="EMBL/GenBank/DDBJ databases">
        <title>Functional genomics of gut bacteria from endangered species of beetles.</title>
        <authorList>
            <person name="Carlos-Shanley C."/>
        </authorList>
    </citation>
    <scope>NUCLEOTIDE SEQUENCE [LARGE SCALE GENOMIC DNA]</scope>
    <source>
        <strain evidence="4 5">S00198</strain>
    </source>
</reference>
<sequence>MDPLLSRLSDSVVQAKTLEQLTRPLLEMLGTITRLESTYLTTIDLQRAVQHVLFSRNTRKMQIPEGLTVPWGDTLCYRALKEGRMFTADVQGCWGDSDAAAALGIQTYVSMPVRLSDGAVYGTLCAASAEPAELSPDTEKMLQLFASIIAQQVEREHLLEELQRKNSLLSTMALIDSLTGLPNRRALFDELERLQARARRSHGQVMVAFLDLDGFKQVNDEHGHEAGDALLCAIAGQLRLALRESDYVGRFGGDEFVFVGPGPQKGQDSAEAVRSLRHRLEEATVCRVTLADHRTLEYPGASVGVICVDPELCTADLAIRHADQAMYAAKQERRMVVHH</sequence>
<comment type="caution">
    <text evidence="4">The sequence shown here is derived from an EMBL/GenBank/DDBJ whole genome shotgun (WGS) entry which is preliminary data.</text>
</comment>
<dbReference type="Gene3D" id="3.30.450.40">
    <property type="match status" value="1"/>
</dbReference>
<dbReference type="PANTHER" id="PTHR45138">
    <property type="entry name" value="REGULATORY COMPONENTS OF SENSORY TRANSDUCTION SYSTEM"/>
    <property type="match status" value="1"/>
</dbReference>
<dbReference type="InterPro" id="IPR050469">
    <property type="entry name" value="Diguanylate_Cyclase"/>
</dbReference>
<evidence type="ECO:0000259" key="3">
    <source>
        <dbReference type="PROSITE" id="PS50887"/>
    </source>
</evidence>
<evidence type="ECO:0000313" key="5">
    <source>
        <dbReference type="Proteomes" id="UP000575083"/>
    </source>
</evidence>
<dbReference type="SMART" id="SM00267">
    <property type="entry name" value="GGDEF"/>
    <property type="match status" value="1"/>
</dbReference>
<dbReference type="GO" id="GO:0005886">
    <property type="term" value="C:plasma membrane"/>
    <property type="evidence" value="ECO:0007669"/>
    <property type="project" value="TreeGrafter"/>
</dbReference>
<dbReference type="NCBIfam" id="TIGR00254">
    <property type="entry name" value="GGDEF"/>
    <property type="match status" value="1"/>
</dbReference>
<dbReference type="InterPro" id="IPR029016">
    <property type="entry name" value="GAF-like_dom_sf"/>
</dbReference>
<dbReference type="SUPFAM" id="SSF55073">
    <property type="entry name" value="Nucleotide cyclase"/>
    <property type="match status" value="1"/>
</dbReference>
<gene>
    <name evidence="4" type="ORF">HNP48_001560</name>
</gene>